<protein>
    <recommendedName>
        <fullName evidence="2">PIN domain-containing protein</fullName>
    </recommendedName>
</protein>
<accession>A0A450TNA4</accession>
<dbReference type="EMBL" id="CAADEX010000238">
    <property type="protein sequence ID" value="VFJ69243.1"/>
    <property type="molecule type" value="Genomic_DNA"/>
</dbReference>
<proteinExistence type="predicted"/>
<evidence type="ECO:0000313" key="1">
    <source>
        <dbReference type="EMBL" id="VFJ69243.1"/>
    </source>
</evidence>
<dbReference type="AlphaFoldDB" id="A0A450TNA4"/>
<gene>
    <name evidence="1" type="ORF">BECKDK2373B_GA0170837_12385</name>
</gene>
<dbReference type="CDD" id="cd18687">
    <property type="entry name" value="PIN_VapC-like"/>
    <property type="match status" value="1"/>
</dbReference>
<sequence>MSVLKNLGNDMVVTAARQAITLEWWEEHRTRYEIFLSELVLEEIGSGDSSAAQKRLRIVENIPILETTGNAVGLSKLLIAEKAIPETSTEDALHIAIAAVQGMDFLLTWGFYNFVCNFLLFHRFQPVME</sequence>
<evidence type="ECO:0008006" key="2">
    <source>
        <dbReference type="Google" id="ProtNLM"/>
    </source>
</evidence>
<reference evidence="1" key="1">
    <citation type="submission" date="2019-02" db="EMBL/GenBank/DDBJ databases">
        <authorList>
            <person name="Gruber-Vodicka R. H."/>
            <person name="Seah K. B. B."/>
        </authorList>
    </citation>
    <scope>NUCLEOTIDE SEQUENCE</scope>
    <source>
        <strain evidence="1">BECK_DK47</strain>
    </source>
</reference>
<organism evidence="1">
    <name type="scientific">Candidatus Kentrum sp. DK</name>
    <dbReference type="NCBI Taxonomy" id="2126562"/>
    <lineage>
        <taxon>Bacteria</taxon>
        <taxon>Pseudomonadati</taxon>
        <taxon>Pseudomonadota</taxon>
        <taxon>Gammaproteobacteria</taxon>
        <taxon>Candidatus Kentrum</taxon>
    </lineage>
</organism>
<dbReference type="SUPFAM" id="SSF88723">
    <property type="entry name" value="PIN domain-like"/>
    <property type="match status" value="1"/>
</dbReference>
<dbReference type="InterPro" id="IPR029060">
    <property type="entry name" value="PIN-like_dom_sf"/>
</dbReference>
<name>A0A450TNA4_9GAMM</name>